<comment type="caution">
    <text evidence="5">The sequence shown here is derived from an EMBL/GenBank/DDBJ whole genome shotgun (WGS) entry which is preliminary data.</text>
</comment>
<dbReference type="Pfam" id="PF13487">
    <property type="entry name" value="HD_5"/>
    <property type="match status" value="1"/>
</dbReference>
<dbReference type="Gene3D" id="1.10.3210.10">
    <property type="entry name" value="Hypothetical protein af1432"/>
    <property type="match status" value="1"/>
</dbReference>
<dbReference type="Gene3D" id="3.40.50.2300">
    <property type="match status" value="1"/>
</dbReference>
<dbReference type="InterPro" id="IPR052020">
    <property type="entry name" value="Cyclic_di-GMP/3'3'-cGAMP_PDE"/>
</dbReference>
<accession>A0A6N9TL14</accession>
<keyword evidence="2" id="KW-0175">Coiled coil</keyword>
<reference evidence="5 6" key="1">
    <citation type="submission" date="2020-02" db="EMBL/GenBank/DDBJ databases">
        <title>Comparative genomics of sulfur disproportionating microorganisms.</title>
        <authorList>
            <person name="Ward L.M."/>
            <person name="Bertran E."/>
            <person name="Johnston D.T."/>
        </authorList>
    </citation>
    <scope>NUCLEOTIDE SEQUENCE [LARGE SCALE GENOMIC DNA]</scope>
    <source>
        <strain evidence="5 6">DSM 100025</strain>
    </source>
</reference>
<dbReference type="Proteomes" id="UP000469346">
    <property type="component" value="Unassembled WGS sequence"/>
</dbReference>
<dbReference type="PANTHER" id="PTHR45228">
    <property type="entry name" value="CYCLIC DI-GMP PHOSPHODIESTERASE TM_0186-RELATED"/>
    <property type="match status" value="1"/>
</dbReference>
<dbReference type="SMART" id="SM00448">
    <property type="entry name" value="REC"/>
    <property type="match status" value="1"/>
</dbReference>
<dbReference type="SMART" id="SM00471">
    <property type="entry name" value="HDc"/>
    <property type="match status" value="1"/>
</dbReference>
<evidence type="ECO:0000313" key="6">
    <source>
        <dbReference type="Proteomes" id="UP000469346"/>
    </source>
</evidence>
<dbReference type="InterPro" id="IPR003607">
    <property type="entry name" value="HD/PDEase_dom"/>
</dbReference>
<dbReference type="PROSITE" id="PS51832">
    <property type="entry name" value="HD_GYP"/>
    <property type="match status" value="1"/>
</dbReference>
<evidence type="ECO:0000256" key="2">
    <source>
        <dbReference type="SAM" id="Coils"/>
    </source>
</evidence>
<proteinExistence type="predicted"/>
<dbReference type="EMBL" id="JAAGRR010000018">
    <property type="protein sequence ID" value="NDY41809.1"/>
    <property type="molecule type" value="Genomic_DNA"/>
</dbReference>
<dbReference type="InterPro" id="IPR011006">
    <property type="entry name" value="CheY-like_superfamily"/>
</dbReference>
<name>A0A6N9TL14_DISTH</name>
<dbReference type="GO" id="GO:0000160">
    <property type="term" value="P:phosphorelay signal transduction system"/>
    <property type="evidence" value="ECO:0007669"/>
    <property type="project" value="InterPro"/>
</dbReference>
<sequence length="357" mass="39587">MASERARTDTTVLVVDDEPFVCDSLSRLLRTEGFTCLTAGGADEALDRLREHPEIAVVLSDIMMPGRSGIELLSDIRSRHPDVAVIMATAVDDRETAVRALSLGAYGYMIKPFDRHEVAINILNALERRRLIQESRDYEERLEAKVEQRTRDIKRREEEIALRLVSALEYRNRETGAHVQRIGRFAAAVAGALGWPAAAVEDIRLAAPMHDVGKIGIPDAILLKPGPLTPEEFAVMERHADIGARVLGGSDIPLLQMAAEIALRHHEKWDGSGYPDGLSGGDIPESARITAVCDVYDSLVHDRVYRPALTERQALDILREGRGTHFDPRVLDCFLDLLPELRRIREDLRDDAGAAIG</sequence>
<organism evidence="5 6">
    <name type="scientific">Dissulfurirhabdus thermomarina</name>
    <dbReference type="NCBI Taxonomy" id="1765737"/>
    <lineage>
        <taxon>Bacteria</taxon>
        <taxon>Deltaproteobacteria</taxon>
        <taxon>Dissulfurirhabdaceae</taxon>
        <taxon>Dissulfurirhabdus</taxon>
    </lineage>
</organism>
<feature type="coiled-coil region" evidence="2">
    <location>
        <begin position="128"/>
        <end position="159"/>
    </location>
</feature>
<evidence type="ECO:0000256" key="1">
    <source>
        <dbReference type="PROSITE-ProRule" id="PRU00169"/>
    </source>
</evidence>
<dbReference type="CDD" id="cd00077">
    <property type="entry name" value="HDc"/>
    <property type="match status" value="1"/>
</dbReference>
<dbReference type="PROSITE" id="PS50110">
    <property type="entry name" value="RESPONSE_REGULATORY"/>
    <property type="match status" value="1"/>
</dbReference>
<evidence type="ECO:0000259" key="4">
    <source>
        <dbReference type="PROSITE" id="PS51832"/>
    </source>
</evidence>
<dbReference type="Pfam" id="PF00072">
    <property type="entry name" value="Response_reg"/>
    <property type="match status" value="1"/>
</dbReference>
<feature type="modified residue" description="4-aspartylphosphate" evidence="1">
    <location>
        <position position="61"/>
    </location>
</feature>
<dbReference type="SUPFAM" id="SSF52172">
    <property type="entry name" value="CheY-like"/>
    <property type="match status" value="1"/>
</dbReference>
<dbReference type="PANTHER" id="PTHR45228:SF1">
    <property type="entry name" value="CYCLIC DI-GMP PHOSPHODIESTERASE TM_0186"/>
    <property type="match status" value="1"/>
</dbReference>
<feature type="domain" description="HD-GYP" evidence="4">
    <location>
        <begin position="153"/>
        <end position="350"/>
    </location>
</feature>
<protein>
    <submittedName>
        <fullName evidence="5">Response regulator</fullName>
    </submittedName>
</protein>
<gene>
    <name evidence="5" type="ORF">G3N55_02935</name>
</gene>
<dbReference type="SUPFAM" id="SSF109604">
    <property type="entry name" value="HD-domain/PDEase-like"/>
    <property type="match status" value="1"/>
</dbReference>
<keyword evidence="6" id="KW-1185">Reference proteome</keyword>
<dbReference type="RefSeq" id="WP_163297964.1">
    <property type="nucleotide sequence ID" value="NZ_JAAGRR010000018.1"/>
</dbReference>
<evidence type="ECO:0000313" key="5">
    <source>
        <dbReference type="EMBL" id="NDY41809.1"/>
    </source>
</evidence>
<dbReference type="AlphaFoldDB" id="A0A6N9TL14"/>
<feature type="domain" description="Response regulatory" evidence="3">
    <location>
        <begin position="11"/>
        <end position="126"/>
    </location>
</feature>
<evidence type="ECO:0000259" key="3">
    <source>
        <dbReference type="PROSITE" id="PS50110"/>
    </source>
</evidence>
<keyword evidence="1" id="KW-0597">Phosphoprotein</keyword>
<dbReference type="InterPro" id="IPR001789">
    <property type="entry name" value="Sig_transdc_resp-reg_receiver"/>
</dbReference>
<dbReference type="InterPro" id="IPR037522">
    <property type="entry name" value="HD_GYP_dom"/>
</dbReference>